<proteinExistence type="predicted"/>
<evidence type="ECO:0000313" key="1">
    <source>
        <dbReference type="EMBL" id="WQF80597.1"/>
    </source>
</evidence>
<dbReference type="KEGG" id="cdet:87942114"/>
<dbReference type="RefSeq" id="XP_062777821.1">
    <property type="nucleotide sequence ID" value="XM_062921770.1"/>
</dbReference>
<dbReference type="AlphaFoldDB" id="A0AAX4IBJ1"/>
<reference evidence="2" key="1">
    <citation type="journal article" date="2023" name="bioRxiv">
        <title>Complete genome of the Medicago anthracnose fungus, Colletotrichum destructivum, reveals a mini-chromosome-like region within a core chromosome.</title>
        <authorList>
            <person name="Lapalu N."/>
            <person name="Simon A."/>
            <person name="Lu A."/>
            <person name="Plaumann P.-L."/>
            <person name="Amselem J."/>
            <person name="Pigne S."/>
            <person name="Auger A."/>
            <person name="Koch C."/>
            <person name="Dallery J.-F."/>
            <person name="O'Connell R.J."/>
        </authorList>
    </citation>
    <scope>NUCLEOTIDE SEQUENCE [LARGE SCALE GENOMIC DNA]</scope>
    <source>
        <strain evidence="2">CBS 520.97</strain>
    </source>
</reference>
<evidence type="ECO:0000313" key="2">
    <source>
        <dbReference type="Proteomes" id="UP001322277"/>
    </source>
</evidence>
<accession>A0AAX4IBJ1</accession>
<keyword evidence="2" id="KW-1185">Reference proteome</keyword>
<dbReference type="EMBL" id="CP137307">
    <property type="protein sequence ID" value="WQF80597.1"/>
    <property type="molecule type" value="Genomic_DNA"/>
</dbReference>
<name>A0AAX4IBJ1_9PEZI</name>
<dbReference type="GeneID" id="87942114"/>
<sequence length="164" mass="18352">MRDELYTSIALQLQAVSDSRVLPGLQRYRFAPHIVCNSTLQLHQNRDSVTVCGDHNNTPSWSPVKLLDLASIPPRYLEEDHLEGVLKPMLIPVLHNIGKRNRHAYFSVPAAPFQCALNCVPRSRRHLPKHLEPIGAIRIEGVASTFGVCHPSSQHIFQALLNGL</sequence>
<organism evidence="1 2">
    <name type="scientific">Colletotrichum destructivum</name>
    <dbReference type="NCBI Taxonomy" id="34406"/>
    <lineage>
        <taxon>Eukaryota</taxon>
        <taxon>Fungi</taxon>
        <taxon>Dikarya</taxon>
        <taxon>Ascomycota</taxon>
        <taxon>Pezizomycotina</taxon>
        <taxon>Sordariomycetes</taxon>
        <taxon>Hypocreomycetidae</taxon>
        <taxon>Glomerellales</taxon>
        <taxon>Glomerellaceae</taxon>
        <taxon>Colletotrichum</taxon>
        <taxon>Colletotrichum destructivum species complex</taxon>
    </lineage>
</organism>
<dbReference type="Proteomes" id="UP001322277">
    <property type="component" value="Chromosome 3"/>
</dbReference>
<protein>
    <submittedName>
        <fullName evidence="1">Uncharacterized protein</fullName>
    </submittedName>
</protein>
<gene>
    <name evidence="1" type="ORF">CDEST_05611</name>
</gene>